<dbReference type="InterPro" id="IPR002571">
    <property type="entry name" value="HrcA"/>
</dbReference>
<gene>
    <name evidence="5" type="primary">hrcA</name>
</gene>
<evidence type="ECO:0000256" key="5">
    <source>
        <dbReference type="HAMAP-Rule" id="MF_00081"/>
    </source>
</evidence>
<dbReference type="Gene3D" id="3.30.390.60">
    <property type="entry name" value="Heat-inducible transcription repressor hrca homolog, domain 3"/>
    <property type="match status" value="1"/>
</dbReference>
<evidence type="ECO:0000313" key="7">
    <source>
        <dbReference type="EMBL" id="AIF26199.1"/>
    </source>
</evidence>
<name>A0A0B4N081_9BACT</name>
<reference evidence="7" key="1">
    <citation type="submission" date="2014-03" db="EMBL/GenBank/DDBJ databases">
        <title>A sequence of cellulolytic fosmid clone of goat rumen metagenome.</title>
        <authorList>
            <person name="Lee K.-T."/>
            <person name="Kim J.-Y."/>
            <person name="Kim Y.-J."/>
            <person name="Ahn J.-H."/>
            <person name="Park M.-N."/>
            <person name="Kim J.-H."/>
            <person name="Kim T.-H."/>
        </authorList>
    </citation>
    <scope>NUCLEOTIDE SEQUENCE</scope>
</reference>
<dbReference type="EMBL" id="KJ631400">
    <property type="protein sequence ID" value="AIF26199.1"/>
    <property type="molecule type" value="Genomic_DNA"/>
</dbReference>
<comment type="similarity">
    <text evidence="5">Belongs to the HrcA family.</text>
</comment>
<keyword evidence="3 5" id="KW-0346">Stress response</keyword>
<dbReference type="Gene3D" id="1.10.10.10">
    <property type="entry name" value="Winged helix-like DNA-binding domain superfamily/Winged helix DNA-binding domain"/>
    <property type="match status" value="1"/>
</dbReference>
<dbReference type="InterPro" id="IPR036388">
    <property type="entry name" value="WH-like_DNA-bd_sf"/>
</dbReference>
<dbReference type="SUPFAM" id="SSF46785">
    <property type="entry name" value="Winged helix' DNA-binding domain"/>
    <property type="match status" value="1"/>
</dbReference>
<dbReference type="GO" id="GO:0003677">
    <property type="term" value="F:DNA binding"/>
    <property type="evidence" value="ECO:0007669"/>
    <property type="project" value="InterPro"/>
</dbReference>
<sequence>MEARPAIDARKARILRAIIEDYVLTAMPVGSRTISRKYETGLSSATIRNEMSDLEELGYLAQPHVSAGRVPSVKAYRLYVDELLGGSPVPQDAAAKAYFSQRVRQLEDVITSAAQAISEITRYTAVVMMPKQLELRVSCLQLVPMPRGSALLVIVTDTGAIRDTVIRVSENLDGDALYAISRMLTERLSGRTLQEVQEMLGAYARQAGSDARVLQGIADLAAQMEKQSATDTVTVGGSHNILNYPEYSDVEKARAFLSVLEKRERLMQLLSGQEAGFTVRIGPETGVPEMADCSVVTASYRVGAGHQGFVGVIGPTRMPYGRVLSALGTVGGALSDMLGE</sequence>
<evidence type="ECO:0000256" key="2">
    <source>
        <dbReference type="ARBA" id="ARBA00023015"/>
    </source>
</evidence>
<keyword evidence="1 5" id="KW-0678">Repressor</keyword>
<comment type="function">
    <text evidence="5">Negative regulator of class I heat shock genes (grpE-dnaK-dnaJ and groELS operons). Prevents heat-shock induction of these operons.</text>
</comment>
<dbReference type="NCBIfam" id="TIGR00331">
    <property type="entry name" value="hrcA"/>
    <property type="match status" value="1"/>
</dbReference>
<dbReference type="InterPro" id="IPR029016">
    <property type="entry name" value="GAF-like_dom_sf"/>
</dbReference>
<accession>A0A0B4N081</accession>
<evidence type="ECO:0000256" key="1">
    <source>
        <dbReference type="ARBA" id="ARBA00022491"/>
    </source>
</evidence>
<evidence type="ECO:0000259" key="6">
    <source>
        <dbReference type="Pfam" id="PF01628"/>
    </source>
</evidence>
<dbReference type="InterPro" id="IPR021153">
    <property type="entry name" value="HrcA_C"/>
</dbReference>
<dbReference type="PANTHER" id="PTHR34824:SF1">
    <property type="entry name" value="HEAT-INDUCIBLE TRANSCRIPTION REPRESSOR HRCA"/>
    <property type="match status" value="1"/>
</dbReference>
<dbReference type="PANTHER" id="PTHR34824">
    <property type="entry name" value="HEAT-INDUCIBLE TRANSCRIPTION REPRESSOR HRCA"/>
    <property type="match status" value="1"/>
</dbReference>
<dbReference type="Gene3D" id="3.30.450.40">
    <property type="match status" value="1"/>
</dbReference>
<dbReference type="HAMAP" id="MF_00081">
    <property type="entry name" value="HrcA"/>
    <property type="match status" value="1"/>
</dbReference>
<dbReference type="Pfam" id="PF01628">
    <property type="entry name" value="HrcA"/>
    <property type="match status" value="1"/>
</dbReference>
<proteinExistence type="inferred from homology"/>
<evidence type="ECO:0000256" key="3">
    <source>
        <dbReference type="ARBA" id="ARBA00023016"/>
    </source>
</evidence>
<dbReference type="InterPro" id="IPR023120">
    <property type="entry name" value="WHTH_transcript_rep_HrcA_IDD"/>
</dbReference>
<dbReference type="InterPro" id="IPR036390">
    <property type="entry name" value="WH_DNA-bd_sf"/>
</dbReference>
<feature type="domain" description="Heat-inducible transcription repressor HrcA C-terminal" evidence="6">
    <location>
        <begin position="107"/>
        <end position="323"/>
    </location>
</feature>
<dbReference type="PIRSF" id="PIRSF005485">
    <property type="entry name" value="HrcA"/>
    <property type="match status" value="1"/>
</dbReference>
<keyword evidence="2 5" id="KW-0805">Transcription regulation</keyword>
<protein>
    <recommendedName>
        <fullName evidence="5">Heat-inducible transcription repressor HrcA</fullName>
    </recommendedName>
</protein>
<dbReference type="AlphaFoldDB" id="A0A0B4N081"/>
<organism evidence="7">
    <name type="scientific">uncultured bacterium Ad_144_C12_contig1</name>
    <dbReference type="NCBI Taxonomy" id="1489308"/>
    <lineage>
        <taxon>Bacteria</taxon>
        <taxon>environmental samples</taxon>
    </lineage>
</organism>
<keyword evidence="4 5" id="KW-0804">Transcription</keyword>
<evidence type="ECO:0000256" key="4">
    <source>
        <dbReference type="ARBA" id="ARBA00023163"/>
    </source>
</evidence>
<dbReference type="GO" id="GO:0045892">
    <property type="term" value="P:negative regulation of DNA-templated transcription"/>
    <property type="evidence" value="ECO:0007669"/>
    <property type="project" value="UniProtKB-UniRule"/>
</dbReference>
<dbReference type="SUPFAM" id="SSF55781">
    <property type="entry name" value="GAF domain-like"/>
    <property type="match status" value="1"/>
</dbReference>